<dbReference type="SUPFAM" id="SSF50044">
    <property type="entry name" value="SH3-domain"/>
    <property type="match status" value="1"/>
</dbReference>
<evidence type="ECO:0000256" key="2">
    <source>
        <dbReference type="ARBA" id="ARBA00004486"/>
    </source>
</evidence>
<keyword evidence="5 11" id="KW-0728">SH3 domain</keyword>
<dbReference type="CDD" id="cd11971">
    <property type="entry name" value="SH3_Abi1"/>
    <property type="match status" value="1"/>
</dbReference>
<evidence type="ECO:0000256" key="7">
    <source>
        <dbReference type="ARBA" id="ARBA00022553"/>
    </source>
</evidence>
<feature type="domain" description="SH3" evidence="13">
    <location>
        <begin position="327"/>
        <end position="386"/>
    </location>
</feature>
<evidence type="ECO:0000256" key="9">
    <source>
        <dbReference type="ARBA" id="ARBA00023212"/>
    </source>
</evidence>
<evidence type="ECO:0000256" key="8">
    <source>
        <dbReference type="ARBA" id="ARBA00023054"/>
    </source>
</evidence>
<dbReference type="Ensembl" id="ENSSLUT00000052603.1">
    <property type="protein sequence ID" value="ENSSLUP00000051097.1"/>
    <property type="gene ID" value="ENSSLUG00000022113.1"/>
</dbReference>
<dbReference type="SMART" id="SM00326">
    <property type="entry name" value="SH3"/>
    <property type="match status" value="1"/>
</dbReference>
<keyword evidence="6" id="KW-0963">Cytoplasm</keyword>
<evidence type="ECO:0000256" key="4">
    <source>
        <dbReference type="ARBA" id="ARBA00010020"/>
    </source>
</evidence>
<dbReference type="PROSITE" id="PS50002">
    <property type="entry name" value="SH3"/>
    <property type="match status" value="1"/>
</dbReference>
<dbReference type="InterPro" id="IPR028457">
    <property type="entry name" value="ABI"/>
</dbReference>
<feature type="compositionally biased region" description="Pro residues" evidence="12">
    <location>
        <begin position="274"/>
        <end position="283"/>
    </location>
</feature>
<evidence type="ECO:0000259" key="14">
    <source>
        <dbReference type="PROSITE" id="PS50192"/>
    </source>
</evidence>
<accession>A0A8D0AD90</accession>
<sequence length="389" mass="42462">MAELQMLLEEEIPAGKRALVESYQNLSRVAEYCENNYVQAQDKKKALEETKAYTTQSLASVAYQINALANNVLQLLDIQASQLRRMESSINHISQTVDIHKEKVARREIGILTTNKNTARTHKIIAPGNMERPVRYIRKPIDYTLLDDVGHGVKQHGNNAAGRGGTLSRTTPPTQKPPSPPMAGRGTLGRNTPYKTLEPVKPPVVPNDYMTSPARLGSQQSPARTASLNQRPRTHSGSSGGSGGRENSGGSGVGMPLAVPTPSPPSMGQVTDSPAPPPPPPPEDMGVFEEPSPPPPPPPVDYEEEEAAVVHYNDPYADGDPHWAPKIYLEKVVAIYDYSKDKEDELSFMEGAIIYIIKKNDDGWFEGVCNGVTGLFPGNYVESIMHYAD</sequence>
<evidence type="ECO:0000256" key="10">
    <source>
        <dbReference type="ARBA" id="ARBA00023273"/>
    </source>
</evidence>
<dbReference type="GO" id="GO:0030027">
    <property type="term" value="C:lamellipodium"/>
    <property type="evidence" value="ECO:0007669"/>
    <property type="project" value="UniProtKB-SubCell"/>
</dbReference>
<feature type="domain" description="T-SNARE coiled-coil homology" evidence="14">
    <location>
        <begin position="45"/>
        <end position="107"/>
    </location>
</feature>
<evidence type="ECO:0000256" key="3">
    <source>
        <dbReference type="ARBA" id="ARBA00004510"/>
    </source>
</evidence>
<evidence type="ECO:0000259" key="13">
    <source>
        <dbReference type="PROSITE" id="PS50002"/>
    </source>
</evidence>
<feature type="region of interest" description="Disordered" evidence="12">
    <location>
        <begin position="154"/>
        <end position="302"/>
    </location>
</feature>
<proteinExistence type="inferred from homology"/>
<dbReference type="InterPro" id="IPR012849">
    <property type="entry name" value="Abl-interactor_HHR_dom"/>
</dbReference>
<dbReference type="Pfam" id="PF00018">
    <property type="entry name" value="SH3_1"/>
    <property type="match status" value="1"/>
</dbReference>
<keyword evidence="10" id="KW-0966">Cell projection</keyword>
<dbReference type="InterPro" id="IPR036028">
    <property type="entry name" value="SH3-like_dom_sf"/>
</dbReference>
<dbReference type="InterPro" id="IPR035725">
    <property type="entry name" value="Abi1_SH3"/>
</dbReference>
<dbReference type="Proteomes" id="UP000694568">
    <property type="component" value="Unplaced"/>
</dbReference>
<organism evidence="15 16">
    <name type="scientific">Sander lucioperca</name>
    <name type="common">Pike-perch</name>
    <name type="synonym">Perca lucioperca</name>
    <dbReference type="NCBI Taxonomy" id="283035"/>
    <lineage>
        <taxon>Eukaryota</taxon>
        <taxon>Metazoa</taxon>
        <taxon>Chordata</taxon>
        <taxon>Craniata</taxon>
        <taxon>Vertebrata</taxon>
        <taxon>Euteleostomi</taxon>
        <taxon>Actinopterygii</taxon>
        <taxon>Neopterygii</taxon>
        <taxon>Teleostei</taxon>
        <taxon>Neoteleostei</taxon>
        <taxon>Acanthomorphata</taxon>
        <taxon>Eupercaria</taxon>
        <taxon>Perciformes</taxon>
        <taxon>Percoidei</taxon>
        <taxon>Percidae</taxon>
        <taxon>Luciopercinae</taxon>
        <taxon>Sander</taxon>
    </lineage>
</organism>
<keyword evidence="9" id="KW-0206">Cytoskeleton</keyword>
<keyword evidence="8" id="KW-0175">Coiled coil</keyword>
<dbReference type="GO" id="GO:0017124">
    <property type="term" value="F:SH3 domain binding"/>
    <property type="evidence" value="ECO:0007669"/>
    <property type="project" value="TreeGrafter"/>
</dbReference>
<feature type="compositionally biased region" description="Gly residues" evidence="12">
    <location>
        <begin position="238"/>
        <end position="253"/>
    </location>
</feature>
<evidence type="ECO:0000313" key="15">
    <source>
        <dbReference type="Ensembl" id="ENSSLUP00000051097.1"/>
    </source>
</evidence>
<dbReference type="GO" id="GO:0035591">
    <property type="term" value="F:signaling adaptor activity"/>
    <property type="evidence" value="ECO:0007669"/>
    <property type="project" value="TreeGrafter"/>
</dbReference>
<evidence type="ECO:0000313" key="16">
    <source>
        <dbReference type="Proteomes" id="UP000694568"/>
    </source>
</evidence>
<dbReference type="Gene3D" id="2.30.30.40">
    <property type="entry name" value="SH3 Domains"/>
    <property type="match status" value="1"/>
</dbReference>
<dbReference type="PANTHER" id="PTHR10460">
    <property type="entry name" value="ABL INTERACTOR FAMILY MEMBER"/>
    <property type="match status" value="1"/>
</dbReference>
<dbReference type="GeneTree" id="ENSGT00940000154811"/>
<dbReference type="PRINTS" id="PR00452">
    <property type="entry name" value="SH3DOMAIN"/>
</dbReference>
<feature type="compositionally biased region" description="Polar residues" evidence="12">
    <location>
        <begin position="217"/>
        <end position="231"/>
    </location>
</feature>
<dbReference type="FunFam" id="2.30.30.40:FF:000002">
    <property type="entry name" value="abl interactor 1 isoform X1"/>
    <property type="match status" value="1"/>
</dbReference>
<comment type="subcellular location">
    <subcellularLocation>
        <location evidence="2">Cell projection</location>
        <location evidence="2">Filopodium</location>
    </subcellularLocation>
    <subcellularLocation>
        <location evidence="3">Cell projection</location>
        <location evidence="3">Lamellipodium</location>
    </subcellularLocation>
    <subcellularLocation>
        <location evidence="1">Cytoplasm</location>
        <location evidence="1">Cytoskeleton</location>
    </subcellularLocation>
</comment>
<evidence type="ECO:0000256" key="1">
    <source>
        <dbReference type="ARBA" id="ARBA00004245"/>
    </source>
</evidence>
<reference evidence="15" key="1">
    <citation type="submission" date="2025-08" db="UniProtKB">
        <authorList>
            <consortium name="Ensembl"/>
        </authorList>
    </citation>
    <scope>IDENTIFICATION</scope>
</reference>
<dbReference type="AlphaFoldDB" id="A0A8D0AD90"/>
<gene>
    <name evidence="15" type="primary">LOC116065075</name>
</gene>
<evidence type="ECO:0000256" key="12">
    <source>
        <dbReference type="SAM" id="MobiDB-lite"/>
    </source>
</evidence>
<evidence type="ECO:0000256" key="11">
    <source>
        <dbReference type="PROSITE-ProRule" id="PRU00192"/>
    </source>
</evidence>
<dbReference type="GO" id="GO:0030175">
    <property type="term" value="C:filopodium"/>
    <property type="evidence" value="ECO:0007669"/>
    <property type="project" value="UniProtKB-SubCell"/>
</dbReference>
<dbReference type="GO" id="GO:0031209">
    <property type="term" value="C:SCAR complex"/>
    <property type="evidence" value="ECO:0007669"/>
    <property type="project" value="TreeGrafter"/>
</dbReference>
<dbReference type="InterPro" id="IPR000727">
    <property type="entry name" value="T_SNARE_dom"/>
</dbReference>
<name>A0A8D0AD90_SANLU</name>
<evidence type="ECO:0000256" key="5">
    <source>
        <dbReference type="ARBA" id="ARBA00022443"/>
    </source>
</evidence>
<dbReference type="GO" id="GO:0005856">
    <property type="term" value="C:cytoskeleton"/>
    <property type="evidence" value="ECO:0007669"/>
    <property type="project" value="UniProtKB-SubCell"/>
</dbReference>
<dbReference type="PROSITE" id="PS50192">
    <property type="entry name" value="T_SNARE"/>
    <property type="match status" value="1"/>
</dbReference>
<dbReference type="Gene3D" id="6.10.140.1620">
    <property type="match status" value="1"/>
</dbReference>
<dbReference type="InterPro" id="IPR001452">
    <property type="entry name" value="SH3_domain"/>
</dbReference>
<evidence type="ECO:0000256" key="6">
    <source>
        <dbReference type="ARBA" id="ARBA00022490"/>
    </source>
</evidence>
<comment type="similarity">
    <text evidence="4">Belongs to the ABI family.</text>
</comment>
<reference evidence="15" key="2">
    <citation type="submission" date="2025-09" db="UniProtKB">
        <authorList>
            <consortium name="Ensembl"/>
        </authorList>
    </citation>
    <scope>IDENTIFICATION</scope>
</reference>
<protein>
    <submittedName>
        <fullName evidence="15">Abl-interactor 1b</fullName>
    </submittedName>
</protein>
<keyword evidence="16" id="KW-1185">Reference proteome</keyword>
<dbReference type="GO" id="GO:0001764">
    <property type="term" value="P:neuron migration"/>
    <property type="evidence" value="ECO:0007669"/>
    <property type="project" value="TreeGrafter"/>
</dbReference>
<dbReference type="Pfam" id="PF07815">
    <property type="entry name" value="Abi_HHR"/>
    <property type="match status" value="1"/>
</dbReference>
<keyword evidence="7" id="KW-0597">Phosphoprotein</keyword>
<dbReference type="PANTHER" id="PTHR10460:SF40">
    <property type="entry name" value="ABL INTERACTOR 1 ISOFORM X1"/>
    <property type="match status" value="1"/>
</dbReference>
<feature type="compositionally biased region" description="Pro residues" evidence="12">
    <location>
        <begin position="291"/>
        <end position="300"/>
    </location>
</feature>